<comment type="caution">
    <text evidence="1">The sequence shown here is derived from an EMBL/GenBank/DDBJ whole genome shotgun (WGS) entry which is preliminary data.</text>
</comment>
<evidence type="ECO:0000313" key="2">
    <source>
        <dbReference type="Proteomes" id="UP000596742"/>
    </source>
</evidence>
<protein>
    <submittedName>
        <fullName evidence="1">Uncharacterized protein</fullName>
    </submittedName>
</protein>
<dbReference type="OrthoDB" id="6043843at2759"/>
<dbReference type="SUPFAM" id="SSF101898">
    <property type="entry name" value="NHL repeat"/>
    <property type="match status" value="1"/>
</dbReference>
<dbReference type="Proteomes" id="UP000596742">
    <property type="component" value="Unassembled WGS sequence"/>
</dbReference>
<keyword evidence="2" id="KW-1185">Reference proteome</keyword>
<dbReference type="AlphaFoldDB" id="A0A8B6EPM6"/>
<accession>A0A8B6EPM6</accession>
<evidence type="ECO:0000313" key="1">
    <source>
        <dbReference type="EMBL" id="VDI37390.1"/>
    </source>
</evidence>
<reference evidence="1" key="1">
    <citation type="submission" date="2018-11" db="EMBL/GenBank/DDBJ databases">
        <authorList>
            <person name="Alioto T."/>
            <person name="Alioto T."/>
        </authorList>
    </citation>
    <scope>NUCLEOTIDE SEQUENCE</scope>
</reference>
<sequence>MWKFKKIPDLGRVTTDDEGNVYVTSEETHTVVVVSEDGKRHRELLTESDGLNKPWGIYYDKKENSLLVCNDWDAYLFDVKQQ</sequence>
<name>A0A8B6EPM6_MYTGA</name>
<proteinExistence type="predicted"/>
<organism evidence="1 2">
    <name type="scientific">Mytilus galloprovincialis</name>
    <name type="common">Mediterranean mussel</name>
    <dbReference type="NCBI Taxonomy" id="29158"/>
    <lineage>
        <taxon>Eukaryota</taxon>
        <taxon>Metazoa</taxon>
        <taxon>Spiralia</taxon>
        <taxon>Lophotrochozoa</taxon>
        <taxon>Mollusca</taxon>
        <taxon>Bivalvia</taxon>
        <taxon>Autobranchia</taxon>
        <taxon>Pteriomorphia</taxon>
        <taxon>Mytilida</taxon>
        <taxon>Mytiloidea</taxon>
        <taxon>Mytilidae</taxon>
        <taxon>Mytilinae</taxon>
        <taxon>Mytilus</taxon>
    </lineage>
</organism>
<dbReference type="Gene3D" id="2.120.10.30">
    <property type="entry name" value="TolB, C-terminal domain"/>
    <property type="match status" value="1"/>
</dbReference>
<gene>
    <name evidence="1" type="ORF">MGAL_10B004916</name>
</gene>
<dbReference type="EMBL" id="UYJE01005439">
    <property type="protein sequence ID" value="VDI37390.1"/>
    <property type="molecule type" value="Genomic_DNA"/>
</dbReference>
<dbReference type="InterPro" id="IPR011042">
    <property type="entry name" value="6-blade_b-propeller_TolB-like"/>
</dbReference>